<reference evidence="2 3" key="1">
    <citation type="journal article" date="2020" name="Phytopathology">
        <title>Genome Sequence Resources of Colletotrichum truncatum, C. plurivorum, C. musicola, and C. sojae: Four Species Pathogenic to Soybean (Glycine max).</title>
        <authorList>
            <person name="Rogerio F."/>
            <person name="Boufleur T.R."/>
            <person name="Ciampi-Guillardi M."/>
            <person name="Sukno S.A."/>
            <person name="Thon M.R."/>
            <person name="Massola Junior N.S."/>
            <person name="Baroncelli R."/>
        </authorList>
    </citation>
    <scope>NUCLEOTIDE SEQUENCE [LARGE SCALE GENOMIC DNA]</scope>
    <source>
        <strain evidence="2 3">LFN0009</strain>
    </source>
</reference>
<name>A0A8H6J2P7_9PEZI</name>
<keyword evidence="3" id="KW-1185">Reference proteome</keyword>
<organism evidence="2 3">
    <name type="scientific">Colletotrichum sojae</name>
    <dbReference type="NCBI Taxonomy" id="2175907"/>
    <lineage>
        <taxon>Eukaryota</taxon>
        <taxon>Fungi</taxon>
        <taxon>Dikarya</taxon>
        <taxon>Ascomycota</taxon>
        <taxon>Pezizomycotina</taxon>
        <taxon>Sordariomycetes</taxon>
        <taxon>Hypocreomycetidae</taxon>
        <taxon>Glomerellales</taxon>
        <taxon>Glomerellaceae</taxon>
        <taxon>Colletotrichum</taxon>
        <taxon>Colletotrichum orchidearum species complex</taxon>
    </lineage>
</organism>
<evidence type="ECO:0000313" key="3">
    <source>
        <dbReference type="Proteomes" id="UP000652219"/>
    </source>
</evidence>
<accession>A0A8H6J2P7</accession>
<feature type="region of interest" description="Disordered" evidence="1">
    <location>
        <begin position="94"/>
        <end position="117"/>
    </location>
</feature>
<dbReference type="EMBL" id="WIGN01000183">
    <property type="protein sequence ID" value="KAF6805394.1"/>
    <property type="molecule type" value="Genomic_DNA"/>
</dbReference>
<dbReference type="AlphaFoldDB" id="A0A8H6J2P7"/>
<evidence type="ECO:0000256" key="1">
    <source>
        <dbReference type="SAM" id="MobiDB-lite"/>
    </source>
</evidence>
<dbReference type="Proteomes" id="UP000652219">
    <property type="component" value="Unassembled WGS sequence"/>
</dbReference>
<protein>
    <submittedName>
        <fullName evidence="2">Uncharacterized protein</fullName>
    </submittedName>
</protein>
<comment type="caution">
    <text evidence="2">The sequence shown here is derived from an EMBL/GenBank/DDBJ whole genome shotgun (WGS) entry which is preliminary data.</text>
</comment>
<proteinExistence type="predicted"/>
<gene>
    <name evidence="2" type="ORF">CSOJ01_09540</name>
</gene>
<sequence>MPCFLTNVKRYPPALIRFSESHPLPSIHPSLEVAYRLFAFACMFRTVGVILIATTFDGLPLLRRQSPYESTVPNPNPRQAILILTKFSRFQPAGQARNIGFPNRKPAPSRISSHAGR</sequence>
<evidence type="ECO:0000313" key="2">
    <source>
        <dbReference type="EMBL" id="KAF6805394.1"/>
    </source>
</evidence>